<reference evidence="10" key="1">
    <citation type="submission" date="2020-07" db="EMBL/GenBank/DDBJ databases">
        <title>Huge and variable diversity of episymbiotic CPR bacteria and DPANN archaea in groundwater ecosystems.</title>
        <authorList>
            <person name="He C.Y."/>
            <person name="Keren R."/>
            <person name="Whittaker M."/>
            <person name="Farag I.F."/>
            <person name="Doudna J."/>
            <person name="Cate J.H.D."/>
            <person name="Banfield J.F."/>
        </authorList>
    </citation>
    <scope>NUCLEOTIDE SEQUENCE</scope>
    <source>
        <strain evidence="10">NC_groundwater_717_Ag_S-0.2um_59_8</strain>
    </source>
</reference>
<dbReference type="EMBL" id="JACPSX010000090">
    <property type="protein sequence ID" value="MBI3014386.1"/>
    <property type="molecule type" value="Genomic_DNA"/>
</dbReference>
<protein>
    <recommendedName>
        <fullName evidence="8">Ribonuclease VapC</fullName>
        <shortName evidence="8">RNase VapC</shortName>
        <ecNumber evidence="8">3.1.-.-</ecNumber>
    </recommendedName>
    <alternativeName>
        <fullName evidence="8">Toxin VapC</fullName>
    </alternativeName>
</protein>
<evidence type="ECO:0000256" key="3">
    <source>
        <dbReference type="ARBA" id="ARBA00022722"/>
    </source>
</evidence>
<keyword evidence="5 8" id="KW-0378">Hydrolase</keyword>
<keyword evidence="8" id="KW-0800">Toxin</keyword>
<dbReference type="GO" id="GO:0090729">
    <property type="term" value="F:toxin activity"/>
    <property type="evidence" value="ECO:0007669"/>
    <property type="project" value="UniProtKB-KW"/>
</dbReference>
<dbReference type="InterPro" id="IPR050556">
    <property type="entry name" value="Type_II_TA_system_RNase"/>
</dbReference>
<proteinExistence type="inferred from homology"/>
<organism evidence="10 11">
    <name type="scientific">Tectimicrobiota bacterium</name>
    <dbReference type="NCBI Taxonomy" id="2528274"/>
    <lineage>
        <taxon>Bacteria</taxon>
        <taxon>Pseudomonadati</taxon>
        <taxon>Nitrospinota/Tectimicrobiota group</taxon>
        <taxon>Candidatus Tectimicrobiota</taxon>
    </lineage>
</organism>
<dbReference type="Proteomes" id="UP000741360">
    <property type="component" value="Unassembled WGS sequence"/>
</dbReference>
<comment type="similarity">
    <text evidence="7 8">Belongs to the PINc/VapC protein family.</text>
</comment>
<feature type="domain" description="PIN" evidence="9">
    <location>
        <begin position="4"/>
        <end position="115"/>
    </location>
</feature>
<dbReference type="GO" id="GO:0016787">
    <property type="term" value="F:hydrolase activity"/>
    <property type="evidence" value="ECO:0007669"/>
    <property type="project" value="UniProtKB-KW"/>
</dbReference>
<dbReference type="SUPFAM" id="SSF88723">
    <property type="entry name" value="PIN domain-like"/>
    <property type="match status" value="1"/>
</dbReference>
<evidence type="ECO:0000313" key="10">
    <source>
        <dbReference type="EMBL" id="MBI3014386.1"/>
    </source>
</evidence>
<evidence type="ECO:0000313" key="11">
    <source>
        <dbReference type="Proteomes" id="UP000741360"/>
    </source>
</evidence>
<dbReference type="Gene3D" id="3.40.50.1010">
    <property type="entry name" value="5'-nuclease"/>
    <property type="match status" value="1"/>
</dbReference>
<keyword evidence="6 8" id="KW-0460">Magnesium</keyword>
<evidence type="ECO:0000256" key="8">
    <source>
        <dbReference type="HAMAP-Rule" id="MF_00265"/>
    </source>
</evidence>
<dbReference type="HAMAP" id="MF_00265">
    <property type="entry name" value="VapC_Nob1"/>
    <property type="match status" value="1"/>
</dbReference>
<dbReference type="PANTHER" id="PTHR33653:SF1">
    <property type="entry name" value="RIBONUCLEASE VAPC2"/>
    <property type="match status" value="1"/>
</dbReference>
<evidence type="ECO:0000256" key="2">
    <source>
        <dbReference type="ARBA" id="ARBA00022649"/>
    </source>
</evidence>
<name>A0A932GNR2_UNCTE</name>
<comment type="function">
    <text evidence="8">Toxic component of a toxin-antitoxin (TA) system. An RNase.</text>
</comment>
<accession>A0A932GNR2</accession>
<keyword evidence="3 8" id="KW-0540">Nuclease</keyword>
<sequence length="128" mass="14284">MAEILLDSHVIIGWLRGQDPVAEVVSALLESRDVLLWTPVSVAEIFAGARKGEEKQLESLFLVLETLPLSAEIGKKAGDYLRTYSRSHHLELGDALIAATAHAHQVPLWTLNKKHYPMSDVRFFVPSR</sequence>
<evidence type="ECO:0000256" key="1">
    <source>
        <dbReference type="ARBA" id="ARBA00001946"/>
    </source>
</evidence>
<comment type="caution">
    <text evidence="10">The sequence shown here is derived from an EMBL/GenBank/DDBJ whole genome shotgun (WGS) entry which is preliminary data.</text>
</comment>
<keyword evidence="2 8" id="KW-1277">Toxin-antitoxin system</keyword>
<dbReference type="GO" id="GO:0000287">
    <property type="term" value="F:magnesium ion binding"/>
    <property type="evidence" value="ECO:0007669"/>
    <property type="project" value="UniProtKB-UniRule"/>
</dbReference>
<dbReference type="EC" id="3.1.-.-" evidence="8"/>
<evidence type="ECO:0000256" key="5">
    <source>
        <dbReference type="ARBA" id="ARBA00022801"/>
    </source>
</evidence>
<gene>
    <name evidence="8" type="primary">vapC</name>
    <name evidence="10" type="ORF">HYY65_04850</name>
</gene>
<comment type="cofactor">
    <cofactor evidence="1 8">
        <name>Mg(2+)</name>
        <dbReference type="ChEBI" id="CHEBI:18420"/>
    </cofactor>
</comment>
<keyword evidence="4 8" id="KW-0479">Metal-binding</keyword>
<feature type="binding site" evidence="8">
    <location>
        <position position="7"/>
    </location>
    <ligand>
        <name>Mg(2+)</name>
        <dbReference type="ChEBI" id="CHEBI:18420"/>
    </ligand>
</feature>
<evidence type="ECO:0000256" key="4">
    <source>
        <dbReference type="ARBA" id="ARBA00022723"/>
    </source>
</evidence>
<dbReference type="InterPro" id="IPR029060">
    <property type="entry name" value="PIN-like_dom_sf"/>
</dbReference>
<dbReference type="InterPro" id="IPR022907">
    <property type="entry name" value="VapC_family"/>
</dbReference>
<dbReference type="PANTHER" id="PTHR33653">
    <property type="entry name" value="RIBONUCLEASE VAPC2"/>
    <property type="match status" value="1"/>
</dbReference>
<dbReference type="InterPro" id="IPR002716">
    <property type="entry name" value="PIN_dom"/>
</dbReference>
<evidence type="ECO:0000256" key="7">
    <source>
        <dbReference type="ARBA" id="ARBA00038093"/>
    </source>
</evidence>
<dbReference type="AlphaFoldDB" id="A0A932GNR2"/>
<evidence type="ECO:0000259" key="9">
    <source>
        <dbReference type="Pfam" id="PF01850"/>
    </source>
</evidence>
<dbReference type="CDD" id="cd18741">
    <property type="entry name" value="PIN_VapC4-5_FitB-like"/>
    <property type="match status" value="1"/>
</dbReference>
<dbReference type="Pfam" id="PF01850">
    <property type="entry name" value="PIN"/>
    <property type="match status" value="1"/>
</dbReference>
<dbReference type="GO" id="GO:0004540">
    <property type="term" value="F:RNA nuclease activity"/>
    <property type="evidence" value="ECO:0007669"/>
    <property type="project" value="InterPro"/>
</dbReference>
<feature type="binding site" evidence="8">
    <location>
        <position position="94"/>
    </location>
    <ligand>
        <name>Mg(2+)</name>
        <dbReference type="ChEBI" id="CHEBI:18420"/>
    </ligand>
</feature>
<evidence type="ECO:0000256" key="6">
    <source>
        <dbReference type="ARBA" id="ARBA00022842"/>
    </source>
</evidence>